<evidence type="ECO:0000313" key="1">
    <source>
        <dbReference type="EMBL" id="SDU23324.1"/>
    </source>
</evidence>
<dbReference type="Proteomes" id="UP000183772">
    <property type="component" value="Chromosome I"/>
</dbReference>
<dbReference type="EMBL" id="LT629790">
    <property type="protein sequence ID" value="SDU23324.1"/>
    <property type="molecule type" value="Genomic_DNA"/>
</dbReference>
<sequence>MNEICEKDQIAIILLSQHCRLYVIFVQALHSGSNELMLGRMSLFIPPNFG</sequence>
<proteinExistence type="predicted"/>
<evidence type="ECO:0000313" key="2">
    <source>
        <dbReference type="Proteomes" id="UP000183772"/>
    </source>
</evidence>
<dbReference type="AlphaFoldDB" id="A0AAX2D9F8"/>
<gene>
    <name evidence="1" type="ORF">SAMN05216476_1039</name>
</gene>
<protein>
    <submittedName>
        <fullName evidence="1">Uncharacterized protein</fullName>
    </submittedName>
</protein>
<organism evidence="1 2">
    <name type="scientific">Pseudomonas mediterranea</name>
    <dbReference type="NCBI Taxonomy" id="183795"/>
    <lineage>
        <taxon>Bacteria</taxon>
        <taxon>Pseudomonadati</taxon>
        <taxon>Pseudomonadota</taxon>
        <taxon>Gammaproteobacteria</taxon>
        <taxon>Pseudomonadales</taxon>
        <taxon>Pseudomonadaceae</taxon>
        <taxon>Pseudomonas</taxon>
    </lineage>
</organism>
<keyword evidence="2" id="KW-1185">Reference proteome</keyword>
<reference evidence="1 2" key="1">
    <citation type="submission" date="2016-10" db="EMBL/GenBank/DDBJ databases">
        <authorList>
            <person name="Varghese N."/>
            <person name="Submissions S."/>
        </authorList>
    </citation>
    <scope>NUCLEOTIDE SEQUENCE [LARGE SCALE GENOMIC DNA]</scope>
    <source>
        <strain evidence="1 2">DSM 16733</strain>
    </source>
</reference>
<accession>A0AAX2D9F8</accession>
<name>A0AAX2D9F8_9PSED</name>